<dbReference type="PANTHER" id="PTHR14196">
    <property type="entry name" value="ODD-SKIPPED - RELATED"/>
    <property type="match status" value="1"/>
</dbReference>
<keyword evidence="3 5" id="KW-0863">Zinc-finger</keyword>
<feature type="domain" description="C2H2-type" evidence="6">
    <location>
        <begin position="429"/>
        <end position="456"/>
    </location>
</feature>
<evidence type="ECO:0000313" key="7">
    <source>
        <dbReference type="EMBL" id="KAJ2006107.1"/>
    </source>
</evidence>
<evidence type="ECO:0000256" key="1">
    <source>
        <dbReference type="ARBA" id="ARBA00022723"/>
    </source>
</evidence>
<dbReference type="GO" id="GO:0005634">
    <property type="term" value="C:nucleus"/>
    <property type="evidence" value="ECO:0007669"/>
    <property type="project" value="TreeGrafter"/>
</dbReference>
<dbReference type="EMBL" id="JANBQF010000072">
    <property type="protein sequence ID" value="KAJ2006107.1"/>
    <property type="molecule type" value="Genomic_DNA"/>
</dbReference>
<name>A0A9W8BGJ4_9FUNG</name>
<sequence length="514" mass="55711">MLNELYLTAATSGNHSSARLSADPDTDYLTFDTLPTHGYINNNNYNSTNSNYSNNNFTNTKHFNNSSNSFTSSFTSHPTTALGSTTIMCHQHATDFGSDYSQGSGIEDGSKMSVSTGDTLFDSFVATEYYSPDRQLQMEAAPGVQPLRHSGAQRELGMFAAPLLTDMHSLDMFAESLSSASVPATPMAPHVFGGAATAPLGSALYCEPAYMHNDEAMPYVEALRSAYESYLSTPANPAYFASPNVAVAQRALSGEQLLFAPLEEIRGKDEDLLSQLAYVDPVLRQNLVHALVNNINPTVAYQPVTSLSSALDMAPLIAQAQSLAAASVVLPEGAGASAGTTSLFDSLLGVLSPSAGSDSVAPMELLGGGASPLVLAPEAVFRTPRLPSTDEEEDDDDQPLALVTKRKQRSCEADEAAEGEDECGKRPRFHCEICNRGFSRQYNMRTHRLTHDPQSNAARPFNCEHCRRTFTRKHDLIRHQILHDDSAPFKCGVCSRGFAREDVLERHVRAVHKD</sequence>
<dbReference type="Pfam" id="PF13912">
    <property type="entry name" value="zf-C2H2_6"/>
    <property type="match status" value="1"/>
</dbReference>
<evidence type="ECO:0000313" key="8">
    <source>
        <dbReference type="Proteomes" id="UP001150907"/>
    </source>
</evidence>
<dbReference type="SMART" id="SM00355">
    <property type="entry name" value="ZnF_C2H2"/>
    <property type="match status" value="3"/>
</dbReference>
<protein>
    <recommendedName>
        <fullName evidence="6">C2H2-type domain-containing protein</fullName>
    </recommendedName>
</protein>
<dbReference type="OrthoDB" id="8922241at2759"/>
<keyword evidence="4" id="KW-0862">Zinc</keyword>
<evidence type="ECO:0000256" key="2">
    <source>
        <dbReference type="ARBA" id="ARBA00022737"/>
    </source>
</evidence>
<comment type="caution">
    <text evidence="7">The sequence shown here is derived from an EMBL/GenBank/DDBJ whole genome shotgun (WGS) entry which is preliminary data.</text>
</comment>
<dbReference type="SUPFAM" id="SSF57667">
    <property type="entry name" value="beta-beta-alpha zinc fingers"/>
    <property type="match status" value="2"/>
</dbReference>
<evidence type="ECO:0000256" key="5">
    <source>
        <dbReference type="PROSITE-ProRule" id="PRU00042"/>
    </source>
</evidence>
<keyword evidence="2" id="KW-0677">Repeat</keyword>
<dbReference type="GO" id="GO:0000977">
    <property type="term" value="F:RNA polymerase II transcription regulatory region sequence-specific DNA binding"/>
    <property type="evidence" value="ECO:0007669"/>
    <property type="project" value="TreeGrafter"/>
</dbReference>
<dbReference type="Proteomes" id="UP001150907">
    <property type="component" value="Unassembled WGS sequence"/>
</dbReference>
<dbReference type="PROSITE" id="PS50157">
    <property type="entry name" value="ZINC_FINGER_C2H2_2"/>
    <property type="match status" value="3"/>
</dbReference>
<dbReference type="InterPro" id="IPR036236">
    <property type="entry name" value="Znf_C2H2_sf"/>
</dbReference>
<proteinExistence type="predicted"/>
<accession>A0A9W8BGJ4</accession>
<keyword evidence="8" id="KW-1185">Reference proteome</keyword>
<feature type="domain" description="C2H2-type" evidence="6">
    <location>
        <begin position="489"/>
        <end position="514"/>
    </location>
</feature>
<evidence type="ECO:0000256" key="4">
    <source>
        <dbReference type="ARBA" id="ARBA00022833"/>
    </source>
</evidence>
<evidence type="ECO:0000259" key="6">
    <source>
        <dbReference type="PROSITE" id="PS50157"/>
    </source>
</evidence>
<dbReference type="AlphaFoldDB" id="A0A9W8BGJ4"/>
<dbReference type="InterPro" id="IPR013087">
    <property type="entry name" value="Znf_C2H2_type"/>
</dbReference>
<dbReference type="Gene3D" id="3.30.160.60">
    <property type="entry name" value="Classic Zinc Finger"/>
    <property type="match status" value="2"/>
</dbReference>
<dbReference type="InterPro" id="IPR050717">
    <property type="entry name" value="C2H2-ZF_Transcription_Reg"/>
</dbReference>
<reference evidence="7" key="1">
    <citation type="submission" date="2022-07" db="EMBL/GenBank/DDBJ databases">
        <title>Phylogenomic reconstructions and comparative analyses of Kickxellomycotina fungi.</title>
        <authorList>
            <person name="Reynolds N.K."/>
            <person name="Stajich J.E."/>
            <person name="Barry K."/>
            <person name="Grigoriev I.V."/>
            <person name="Crous P."/>
            <person name="Smith M.E."/>
        </authorList>
    </citation>
    <scope>NUCLEOTIDE SEQUENCE</scope>
    <source>
        <strain evidence="7">IMI 214461</strain>
    </source>
</reference>
<dbReference type="Pfam" id="PF00096">
    <property type="entry name" value="zf-C2H2"/>
    <property type="match status" value="2"/>
</dbReference>
<dbReference type="GO" id="GO:0008270">
    <property type="term" value="F:zinc ion binding"/>
    <property type="evidence" value="ECO:0007669"/>
    <property type="project" value="UniProtKB-KW"/>
</dbReference>
<evidence type="ECO:0000256" key="3">
    <source>
        <dbReference type="ARBA" id="ARBA00022771"/>
    </source>
</evidence>
<dbReference type="PANTHER" id="PTHR14196:SF12">
    <property type="entry name" value="ZINC FINGER PROTEIN 208-LIKE"/>
    <property type="match status" value="1"/>
</dbReference>
<gene>
    <name evidence="7" type="ORF">H4R26_001572</name>
</gene>
<organism evidence="7 8">
    <name type="scientific">Coemansia thaxteri</name>
    <dbReference type="NCBI Taxonomy" id="2663907"/>
    <lineage>
        <taxon>Eukaryota</taxon>
        <taxon>Fungi</taxon>
        <taxon>Fungi incertae sedis</taxon>
        <taxon>Zoopagomycota</taxon>
        <taxon>Kickxellomycotina</taxon>
        <taxon>Kickxellomycetes</taxon>
        <taxon>Kickxellales</taxon>
        <taxon>Kickxellaceae</taxon>
        <taxon>Coemansia</taxon>
    </lineage>
</organism>
<feature type="domain" description="C2H2-type" evidence="6">
    <location>
        <begin position="461"/>
        <end position="488"/>
    </location>
</feature>
<dbReference type="PROSITE" id="PS00028">
    <property type="entry name" value="ZINC_FINGER_C2H2_1"/>
    <property type="match status" value="3"/>
</dbReference>
<keyword evidence="1" id="KW-0479">Metal-binding</keyword>
<dbReference type="GO" id="GO:0000981">
    <property type="term" value="F:DNA-binding transcription factor activity, RNA polymerase II-specific"/>
    <property type="evidence" value="ECO:0007669"/>
    <property type="project" value="TreeGrafter"/>
</dbReference>